<feature type="domain" description="HTH OST-type" evidence="1">
    <location>
        <begin position="213"/>
        <end position="286"/>
    </location>
</feature>
<evidence type="ECO:0000313" key="2">
    <source>
        <dbReference type="EMBL" id="MFC0516885.1"/>
    </source>
</evidence>
<reference evidence="2 3" key="1">
    <citation type="submission" date="2024-09" db="EMBL/GenBank/DDBJ databases">
        <authorList>
            <person name="Sun Q."/>
            <person name="Mori K."/>
        </authorList>
    </citation>
    <scope>NUCLEOTIDE SEQUENCE [LARGE SCALE GENOMIC DNA]</scope>
    <source>
        <strain evidence="2 3">NCAIM B.02415</strain>
    </source>
</reference>
<dbReference type="Gene3D" id="3.30.420.610">
    <property type="entry name" value="LOTUS domain-like"/>
    <property type="match status" value="1"/>
</dbReference>
<dbReference type="EMBL" id="JBHLTS010000068">
    <property type="protein sequence ID" value="MFC0516885.1"/>
    <property type="molecule type" value="Genomic_DNA"/>
</dbReference>
<dbReference type="InterPro" id="IPR025605">
    <property type="entry name" value="OST-HTH/LOTUS_dom"/>
</dbReference>
<dbReference type="CDD" id="cd10146">
    <property type="entry name" value="LabA_like_C"/>
    <property type="match status" value="1"/>
</dbReference>
<gene>
    <name evidence="2" type="ORF">ACFFGT_21940</name>
</gene>
<sequence>MAFDAKVFRVLIASPGDVGNERDVIPEVINEWNAINAGISKVVLMPIKWETHSAPLMGDRPQAIINKQLVEDCDVLVGVFWTRIGTNTGVTISGTAEEIEQFLAQKKPVMLYFSQSPVEPDKIDIVQFTALKNFKEKMRLEGLTESYNGIPDFRQRFARQFSINISNLINNTLENKYEEVKPRLSIKKNKDSEKAVIIPATINRIEISKEPLTKEKVDEHLLKAVQSSANPNGWARIAAVGSYLHTYTPIDYKDFQFLKLQAFLKSRKLFEFKEDKGHPILRIISK</sequence>
<dbReference type="RefSeq" id="WP_377024653.1">
    <property type="nucleotide sequence ID" value="NZ_JBHLTS010000068.1"/>
</dbReference>
<dbReference type="PROSITE" id="PS51644">
    <property type="entry name" value="HTH_OST"/>
    <property type="match status" value="1"/>
</dbReference>
<keyword evidence="3" id="KW-1185">Reference proteome</keyword>
<proteinExistence type="predicted"/>
<name>A0ABV6LBW0_9SPHI</name>
<accession>A0ABV6LBW0</accession>
<evidence type="ECO:0000259" key="1">
    <source>
        <dbReference type="PROSITE" id="PS51644"/>
    </source>
</evidence>
<protein>
    <submittedName>
        <fullName evidence="2">OST-HTH/LOTUS domain-containing protein</fullName>
    </submittedName>
</protein>
<dbReference type="InterPro" id="IPR041966">
    <property type="entry name" value="LOTUS-like"/>
</dbReference>
<evidence type="ECO:0000313" key="3">
    <source>
        <dbReference type="Proteomes" id="UP001589828"/>
    </source>
</evidence>
<organism evidence="2 3">
    <name type="scientific">Mucilaginibacter angelicae</name>
    <dbReference type="NCBI Taxonomy" id="869718"/>
    <lineage>
        <taxon>Bacteria</taxon>
        <taxon>Pseudomonadati</taxon>
        <taxon>Bacteroidota</taxon>
        <taxon>Sphingobacteriia</taxon>
        <taxon>Sphingobacteriales</taxon>
        <taxon>Sphingobacteriaceae</taxon>
        <taxon>Mucilaginibacter</taxon>
    </lineage>
</organism>
<dbReference type="Pfam" id="PF12872">
    <property type="entry name" value="OST-HTH"/>
    <property type="match status" value="1"/>
</dbReference>
<dbReference type="Proteomes" id="UP001589828">
    <property type="component" value="Unassembled WGS sequence"/>
</dbReference>
<comment type="caution">
    <text evidence="2">The sequence shown here is derived from an EMBL/GenBank/DDBJ whole genome shotgun (WGS) entry which is preliminary data.</text>
</comment>